<accession>L1LEU5</accession>
<keyword evidence="5" id="KW-0472">Membrane</keyword>
<evidence type="ECO:0000313" key="8">
    <source>
        <dbReference type="Proteomes" id="UP000031512"/>
    </source>
</evidence>
<dbReference type="Proteomes" id="UP000031512">
    <property type="component" value="Unassembled WGS sequence"/>
</dbReference>
<evidence type="ECO:0000256" key="6">
    <source>
        <dbReference type="SAM" id="MobiDB-lite"/>
    </source>
</evidence>
<dbReference type="PANTHER" id="PTHR11099">
    <property type="entry name" value="VACUOLAR SORTING PROTEIN 35"/>
    <property type="match status" value="1"/>
</dbReference>
<reference evidence="7 8" key="1">
    <citation type="journal article" date="2012" name="BMC Genomics">
        <title>Comparative genomic analysis and phylogenetic position of Theileria equi.</title>
        <authorList>
            <person name="Kappmeyer L.S."/>
            <person name="Thiagarajan M."/>
            <person name="Herndon D.R."/>
            <person name="Ramsay J.D."/>
            <person name="Caler E."/>
            <person name="Djikeng A."/>
            <person name="Gillespie J.J."/>
            <person name="Lau A.O."/>
            <person name="Roalson E.H."/>
            <person name="Silva J.C."/>
            <person name="Silva M.G."/>
            <person name="Suarez C.E."/>
            <person name="Ueti M.W."/>
            <person name="Nene V.M."/>
            <person name="Mealey R.H."/>
            <person name="Knowles D.P."/>
            <person name="Brayton K.A."/>
        </authorList>
    </citation>
    <scope>NUCLEOTIDE SEQUENCE [LARGE SCALE GENOMIC DNA]</scope>
    <source>
        <strain evidence="7 8">WA</strain>
    </source>
</reference>
<feature type="region of interest" description="Disordered" evidence="6">
    <location>
        <begin position="499"/>
        <end position="539"/>
    </location>
</feature>
<dbReference type="GO" id="GO:0005770">
    <property type="term" value="C:late endosome"/>
    <property type="evidence" value="ECO:0007669"/>
    <property type="project" value="TreeGrafter"/>
</dbReference>
<evidence type="ECO:0000313" key="7">
    <source>
        <dbReference type="EMBL" id="EKX73866.1"/>
    </source>
</evidence>
<feature type="compositionally biased region" description="Low complexity" evidence="6">
    <location>
        <begin position="756"/>
        <end position="767"/>
    </location>
</feature>
<dbReference type="OrthoDB" id="10258141at2759"/>
<evidence type="ECO:0000256" key="3">
    <source>
        <dbReference type="ARBA" id="ARBA00022448"/>
    </source>
</evidence>
<feature type="compositionally biased region" description="Basic and acidic residues" evidence="6">
    <location>
        <begin position="704"/>
        <end position="722"/>
    </location>
</feature>
<comment type="subcellular location">
    <subcellularLocation>
        <location evidence="1">Membrane</location>
        <topology evidence="1">Peripheral membrane protein</topology>
    </subcellularLocation>
</comment>
<dbReference type="Gene3D" id="1.25.40.660">
    <property type="entry name" value="Vacuolar protein sorting-associated protein 35, helical subcomplex Vps35-C"/>
    <property type="match status" value="1"/>
</dbReference>
<dbReference type="GeneID" id="15803230"/>
<dbReference type="VEuPathDB" id="PiroplasmaDB:BEWA_039040"/>
<comment type="similarity">
    <text evidence="2">Belongs to the VPS35 family.</text>
</comment>
<feature type="compositionally biased region" description="Polar residues" evidence="6">
    <location>
        <begin position="572"/>
        <end position="581"/>
    </location>
</feature>
<dbReference type="PANTHER" id="PTHR11099:SF0">
    <property type="entry name" value="VACUOLAR PROTEIN SORTING-ASSOCIATED PROTEIN 35"/>
    <property type="match status" value="1"/>
</dbReference>
<evidence type="ECO:0000256" key="2">
    <source>
        <dbReference type="ARBA" id="ARBA00006536"/>
    </source>
</evidence>
<dbReference type="KEGG" id="beq:BEWA_039040"/>
<feature type="region of interest" description="Disordered" evidence="6">
    <location>
        <begin position="646"/>
        <end position="788"/>
    </location>
</feature>
<feature type="compositionally biased region" description="Polar residues" evidence="6">
    <location>
        <begin position="855"/>
        <end position="871"/>
    </location>
</feature>
<dbReference type="GO" id="GO:0005829">
    <property type="term" value="C:cytosol"/>
    <property type="evidence" value="ECO:0007669"/>
    <property type="project" value="GOC"/>
</dbReference>
<keyword evidence="8" id="KW-1185">Reference proteome</keyword>
<feature type="region of interest" description="Disordered" evidence="6">
    <location>
        <begin position="562"/>
        <end position="581"/>
    </location>
</feature>
<feature type="compositionally biased region" description="Acidic residues" evidence="6">
    <location>
        <begin position="521"/>
        <end position="539"/>
    </location>
</feature>
<feature type="compositionally biased region" description="Basic and acidic residues" evidence="6">
    <location>
        <begin position="669"/>
        <end position="684"/>
    </location>
</feature>
<feature type="compositionally biased region" description="Low complexity" evidence="6">
    <location>
        <begin position="877"/>
        <end position="900"/>
    </location>
</feature>
<dbReference type="InterPro" id="IPR042491">
    <property type="entry name" value="Vps35_C"/>
</dbReference>
<protein>
    <submittedName>
        <fullName evidence="7">Vacuolar protein sorting-associated protein family member protein</fullName>
    </submittedName>
</protein>
<dbReference type="GO" id="GO:0006886">
    <property type="term" value="P:intracellular protein transport"/>
    <property type="evidence" value="ECO:0007669"/>
    <property type="project" value="TreeGrafter"/>
</dbReference>
<dbReference type="RefSeq" id="XP_004833318.1">
    <property type="nucleotide sequence ID" value="XM_004833261.1"/>
</dbReference>
<evidence type="ECO:0000256" key="4">
    <source>
        <dbReference type="ARBA" id="ARBA00022927"/>
    </source>
</evidence>
<feature type="region of interest" description="Disordered" evidence="6">
    <location>
        <begin position="818"/>
        <end position="922"/>
    </location>
</feature>
<dbReference type="InterPro" id="IPR005378">
    <property type="entry name" value="Vps35"/>
</dbReference>
<name>L1LEU5_THEEQ</name>
<sequence length="1716" mass="189000">MLSDGTFGGINAFQAMDQGKMLEEAIFFVKEQSYYMKKAIVNRKCGDNTGAGCTCPGKKPDGGIEVSKGTDKNAVGFVAFTHYLKSGTFTLLQDLGNTERLEDNEVTEVKKVSVYYWDGDTDYEKPLLLEVVKYDEQKVYYKRSEDGEKGESETHIWKQYIASSGTALQAMLDDRNCARNNVVPLILEDPEKGIDTSSNCAKEKGIQFFKPYPLTGSDYMATEYKITGLDAKISRIEYQKTKINGIDIPNVPVSQIRLFSSPVNGNLPLMINFNPKSGEPRWYYSKDGNGNDWGETGNDNRFYGSKPTEHLSKKLDELACQYHNGVTIDLSYGTSTSVESYCCEEHANKKKGKNDGKITITTENIKLDGGAGTLPYYKHSVQAGQSVADIKFYHDGDQEQRRHVKSNKLTFPMDGPADIYTFYSSNSKDPKLIYFYKNGDPKATGWYRMQSNNGHNKRWRKTSGTLGTIKKNHIESRTLGCQQWNSLIGELKKRGTTDLPGCIEPTKQVERDGAGGGQEPGSEEVEEVEGDGENEVSNDEIETSLQGPLGPFPGPTVVKAENEDTKDDEIPKTNSKTGAKTSLSPGVYTAIPSPHDSGKGAVEGLLKTLVKLGLTGLDVAGLYAAIIAVELAKDVKDTAPKLVHLLSQDRETGGSKEIEAGPQGLSDPPDEKGKDMLEEHKTAKPDPSCSDIDANQTNGGVAETKVEGGHKDGEQSRVKEPQENSDNSTLTQKSDVTSSESHQPRSGSGGPDSGDDTSLSASQTNPPNVSPSPVTPPQPNDKSLKATNACGVSNHGALVVDTGGNGCIGLLSLGEGANILPDDKVEPAPLPSSPPGHGQGGGPLSGGEGGAAQEPQKTVSEPLKTQPQGVINPSPNPTTSTSPGVTSQTTTEVKTVTLPTEATPAELPKAEESAQESQAEKSIAGAIPAATATSLWTAFGSTSGPIAGAGSLTGLGWWAFKRSKGDPWEKEDVGNSLKHGSNIISELRTSTLSPTHYYELYMKVFNELEYLADFIGEHVKRKNVISELYESVQQATYILPRLYLLVMIGAHYIKSKKVPAKDILTDITELCKGVQHPMRGLFLRYYLVQICKDKLPDSEPDNENGFLDSFDFLMNNFCQSIRLWVRLTAGGYEQKRLEKERIELGLLVGANLVRITQLDGVDINFYSKVALPRILEEIGLIKDSVAKKYLLDCLIQAFSDEFHIHTIDAILTACVASIQSDDGITILITMMNRLSDFIVANPEALPQGVDMFQTFYKHLSTIVIKGSPNDQSQDSPRVGIRGYLDLHAAFLDFTTKLYPGVIEHVEFIENNIMEVLSGILPPDTVIEGQAAHSILKLITIPLKTLSLKTLELEYNSKLIKLLDTPVKKKLAYTIIDELIEAKISMDNISSFDVFFDFIAPLFTPSEDEFSEVISEETSERIHLEQDQICKLIQTIKCSNIQDQFGIYKNLFEKIRESGSRRMKHSLPCLLSCSLKLLFPSHGKSSKGLDWPLNQIQFAFDIFNLAGLISDLIQPIIPEETIKLLVLCAITANEFGSMYCRTYGNESNFSADLKRLCGSFILKACTCYEDELSTGRDQLASLKYMTAAISSKIYIIEREDYYNVAMILARYGSNMVRLLHRCEALVAAAYLFQNAQYFNETRIIWCLEKCISIINTYDFVKPFTRVKAFLIPLEAAKFFKIGDVTNNIRVHIDKLLPELSTDELEVYNKAIERIDRN</sequence>
<keyword evidence="3" id="KW-0813">Transport</keyword>
<comment type="caution">
    <text evidence="7">The sequence shown here is derived from an EMBL/GenBank/DDBJ whole genome shotgun (WGS) entry which is preliminary data.</text>
</comment>
<feature type="compositionally biased region" description="Polar residues" evidence="6">
    <location>
        <begin position="724"/>
        <end position="745"/>
    </location>
</feature>
<dbReference type="eggNOG" id="KOG1107">
    <property type="taxonomic scope" value="Eukaryota"/>
</dbReference>
<dbReference type="Pfam" id="PF03635">
    <property type="entry name" value="Vps35"/>
    <property type="match status" value="1"/>
</dbReference>
<evidence type="ECO:0000256" key="5">
    <source>
        <dbReference type="ARBA" id="ARBA00023136"/>
    </source>
</evidence>
<gene>
    <name evidence="7" type="ORF">BEWA_039040</name>
</gene>
<dbReference type="EMBL" id="ACOU01000002">
    <property type="protein sequence ID" value="EKX73866.1"/>
    <property type="molecule type" value="Genomic_DNA"/>
</dbReference>
<feature type="compositionally biased region" description="Basic and acidic residues" evidence="6">
    <location>
        <begin position="647"/>
        <end position="659"/>
    </location>
</feature>
<dbReference type="GO" id="GO:0042147">
    <property type="term" value="P:retrograde transport, endosome to Golgi"/>
    <property type="evidence" value="ECO:0007669"/>
    <property type="project" value="InterPro"/>
</dbReference>
<dbReference type="GO" id="GO:0030906">
    <property type="term" value="C:retromer, cargo-selective complex"/>
    <property type="evidence" value="ECO:0007669"/>
    <property type="project" value="InterPro"/>
</dbReference>
<feature type="compositionally biased region" description="Basic and acidic residues" evidence="6">
    <location>
        <begin position="562"/>
        <end position="571"/>
    </location>
</feature>
<proteinExistence type="inferred from homology"/>
<dbReference type="STRING" id="1537102.L1LEU5"/>
<organism evidence="7 8">
    <name type="scientific">Theileria equi strain WA</name>
    <dbReference type="NCBI Taxonomy" id="1537102"/>
    <lineage>
        <taxon>Eukaryota</taxon>
        <taxon>Sar</taxon>
        <taxon>Alveolata</taxon>
        <taxon>Apicomplexa</taxon>
        <taxon>Aconoidasida</taxon>
        <taxon>Piroplasmida</taxon>
        <taxon>Theileriidae</taxon>
        <taxon>Theileria</taxon>
    </lineage>
</organism>
<feature type="compositionally biased region" description="Pro residues" evidence="6">
    <location>
        <begin position="768"/>
        <end position="779"/>
    </location>
</feature>
<keyword evidence="4" id="KW-0653">Protein transport</keyword>
<feature type="compositionally biased region" description="Gly residues" evidence="6">
    <location>
        <begin position="837"/>
        <end position="850"/>
    </location>
</feature>
<evidence type="ECO:0000256" key="1">
    <source>
        <dbReference type="ARBA" id="ARBA00004170"/>
    </source>
</evidence>